<evidence type="ECO:0000313" key="2">
    <source>
        <dbReference type="EMBL" id="VTR96282.1"/>
    </source>
</evidence>
<feature type="compositionally biased region" description="Polar residues" evidence="1">
    <location>
        <begin position="17"/>
        <end position="29"/>
    </location>
</feature>
<keyword evidence="3" id="KW-1185">Reference proteome</keyword>
<dbReference type="RefSeq" id="WP_162670591.1">
    <property type="nucleotide sequence ID" value="NZ_LR593886.1"/>
</dbReference>
<name>A0A6P2D9U0_9BACT</name>
<organism evidence="2 3">
    <name type="scientific">Gemmata massiliana</name>
    <dbReference type="NCBI Taxonomy" id="1210884"/>
    <lineage>
        <taxon>Bacteria</taxon>
        <taxon>Pseudomonadati</taxon>
        <taxon>Planctomycetota</taxon>
        <taxon>Planctomycetia</taxon>
        <taxon>Gemmatales</taxon>
        <taxon>Gemmataceae</taxon>
        <taxon>Gemmata</taxon>
    </lineage>
</organism>
<accession>A0A6P2D9U0</accession>
<dbReference type="Proteomes" id="UP000464178">
    <property type="component" value="Chromosome"/>
</dbReference>
<dbReference type="AlphaFoldDB" id="A0A6P2D9U0"/>
<protein>
    <recommendedName>
        <fullName evidence="4">Lipoprotein</fullName>
    </recommendedName>
</protein>
<reference evidence="2 3" key="1">
    <citation type="submission" date="2019-05" db="EMBL/GenBank/DDBJ databases">
        <authorList>
            <consortium name="Science for Life Laboratories"/>
        </authorList>
    </citation>
    <scope>NUCLEOTIDE SEQUENCE [LARGE SCALE GENOMIC DNA]</scope>
    <source>
        <strain evidence="2">Soil9</strain>
    </source>
</reference>
<evidence type="ECO:0008006" key="4">
    <source>
        <dbReference type="Google" id="ProtNLM"/>
    </source>
</evidence>
<evidence type="ECO:0000256" key="1">
    <source>
        <dbReference type="SAM" id="MobiDB-lite"/>
    </source>
</evidence>
<sequence>MRVLVIAGLLVIASGCGSSEPTQPKLSDSQVKDIMNQGKSQGDKERGGKGGPKK</sequence>
<gene>
    <name evidence="2" type="ORF">SOIL9_14320</name>
</gene>
<dbReference type="KEGG" id="gms:SOIL9_14320"/>
<evidence type="ECO:0000313" key="3">
    <source>
        <dbReference type="Proteomes" id="UP000464178"/>
    </source>
</evidence>
<dbReference type="EMBL" id="LR593886">
    <property type="protein sequence ID" value="VTR96282.1"/>
    <property type="molecule type" value="Genomic_DNA"/>
</dbReference>
<dbReference type="PROSITE" id="PS51257">
    <property type="entry name" value="PROKAR_LIPOPROTEIN"/>
    <property type="match status" value="1"/>
</dbReference>
<feature type="region of interest" description="Disordered" evidence="1">
    <location>
        <begin position="17"/>
        <end position="54"/>
    </location>
</feature>
<proteinExistence type="predicted"/>